<evidence type="ECO:0000313" key="2">
    <source>
        <dbReference type="Proteomes" id="UP000886653"/>
    </source>
</evidence>
<keyword evidence="2" id="KW-1185">Reference proteome</keyword>
<reference evidence="1" key="1">
    <citation type="submission" date="2013-11" db="EMBL/GenBank/DDBJ databases">
        <title>Genome sequence of the fusiform rust pathogen reveals effectors for host alternation and coevolution with pine.</title>
        <authorList>
            <consortium name="DOE Joint Genome Institute"/>
            <person name="Smith K."/>
            <person name="Pendleton A."/>
            <person name="Kubisiak T."/>
            <person name="Anderson C."/>
            <person name="Salamov A."/>
            <person name="Aerts A."/>
            <person name="Riley R."/>
            <person name="Clum A."/>
            <person name="Lindquist E."/>
            <person name="Ence D."/>
            <person name="Campbell M."/>
            <person name="Kronenberg Z."/>
            <person name="Feau N."/>
            <person name="Dhillon B."/>
            <person name="Hamelin R."/>
            <person name="Burleigh J."/>
            <person name="Smith J."/>
            <person name="Yandell M."/>
            <person name="Nelson C."/>
            <person name="Grigoriev I."/>
            <person name="Davis J."/>
        </authorList>
    </citation>
    <scope>NUCLEOTIDE SEQUENCE</scope>
    <source>
        <strain evidence="1">G11</strain>
    </source>
</reference>
<name>A0A9P6N7Q2_9BASI</name>
<proteinExistence type="predicted"/>
<comment type="caution">
    <text evidence="1">The sequence shown here is derived from an EMBL/GenBank/DDBJ whole genome shotgun (WGS) entry which is preliminary data.</text>
</comment>
<dbReference type="AlphaFoldDB" id="A0A9P6N7Q2"/>
<dbReference type="EMBL" id="MU167415">
    <property type="protein sequence ID" value="KAG0140863.1"/>
    <property type="molecule type" value="Genomic_DNA"/>
</dbReference>
<accession>A0A9P6N7Q2</accession>
<gene>
    <name evidence="1" type="ORF">CROQUDRAFT_52598</name>
</gene>
<evidence type="ECO:0000313" key="1">
    <source>
        <dbReference type="EMBL" id="KAG0140863.1"/>
    </source>
</evidence>
<organism evidence="1 2">
    <name type="scientific">Cronartium quercuum f. sp. fusiforme G11</name>
    <dbReference type="NCBI Taxonomy" id="708437"/>
    <lineage>
        <taxon>Eukaryota</taxon>
        <taxon>Fungi</taxon>
        <taxon>Dikarya</taxon>
        <taxon>Basidiomycota</taxon>
        <taxon>Pucciniomycotina</taxon>
        <taxon>Pucciniomycetes</taxon>
        <taxon>Pucciniales</taxon>
        <taxon>Coleosporiaceae</taxon>
        <taxon>Cronartium</taxon>
    </lineage>
</organism>
<sequence length="144" mass="16111">AKKQPNQMQVQDYPKDFTGTKDTLTIHIKVMWGMVEAKSPLLPVDPRFLEVFKRSFDNVQQVKLVLENTAAANIVAEAEILALKQGCVGAIKLGHGMLYLDNFSICTIHLHLTHLGIYLWGPDLTNSPDSLYNIACQLTSLKLF</sequence>
<dbReference type="OrthoDB" id="3056461at2759"/>
<dbReference type="Proteomes" id="UP000886653">
    <property type="component" value="Unassembled WGS sequence"/>
</dbReference>
<protein>
    <submittedName>
        <fullName evidence="1">Uncharacterized protein</fullName>
    </submittedName>
</protein>
<feature type="non-terminal residue" evidence="1">
    <location>
        <position position="1"/>
    </location>
</feature>